<dbReference type="EMBL" id="FOUB01000031">
    <property type="protein sequence ID" value="SFM48633.1"/>
    <property type="molecule type" value="Genomic_DNA"/>
</dbReference>
<accession>A0A1I4R9R6</accession>
<sequence length="51" mass="5584">MIQAFLKFSYSPEIVMRLRGVSYVAPSANTALLFTAGDDIAVSRTLHLVLV</sequence>
<protein>
    <submittedName>
        <fullName evidence="1">Uncharacterized protein</fullName>
    </submittedName>
</protein>
<reference evidence="2" key="1">
    <citation type="submission" date="2016-10" db="EMBL/GenBank/DDBJ databases">
        <authorList>
            <person name="Varghese N."/>
            <person name="Submissions S."/>
        </authorList>
    </citation>
    <scope>NUCLEOTIDE SEQUENCE [LARGE SCALE GENOMIC DNA]</scope>
    <source>
        <strain evidence="2">Nm44</strain>
    </source>
</reference>
<proteinExistence type="predicted"/>
<evidence type="ECO:0000313" key="2">
    <source>
        <dbReference type="Proteomes" id="UP000183287"/>
    </source>
</evidence>
<evidence type="ECO:0000313" key="1">
    <source>
        <dbReference type="EMBL" id="SFM48633.1"/>
    </source>
</evidence>
<keyword evidence="2" id="KW-1185">Reference proteome</keyword>
<organism evidence="1 2">
    <name type="scientific">Nitrosomonas communis</name>
    <dbReference type="NCBI Taxonomy" id="44574"/>
    <lineage>
        <taxon>Bacteria</taxon>
        <taxon>Pseudomonadati</taxon>
        <taxon>Pseudomonadota</taxon>
        <taxon>Betaproteobacteria</taxon>
        <taxon>Nitrosomonadales</taxon>
        <taxon>Nitrosomonadaceae</taxon>
        <taxon>Nitrosomonas</taxon>
    </lineage>
</organism>
<dbReference type="Proteomes" id="UP000183287">
    <property type="component" value="Unassembled WGS sequence"/>
</dbReference>
<dbReference type="AlphaFoldDB" id="A0A1I4R9R6"/>
<gene>
    <name evidence="1" type="ORF">SAMN05421863_103116</name>
</gene>
<name>A0A1I4R9R6_9PROT</name>